<dbReference type="Proteomes" id="UP000623250">
    <property type="component" value="Unassembled WGS sequence"/>
</dbReference>
<evidence type="ECO:0000256" key="5">
    <source>
        <dbReference type="ARBA" id="ARBA00022617"/>
    </source>
</evidence>
<keyword evidence="7" id="KW-0479">Metal-binding</keyword>
<dbReference type="Pfam" id="PF01292">
    <property type="entry name" value="Ni_hydr_CYTB"/>
    <property type="match status" value="1"/>
</dbReference>
<keyword evidence="3" id="KW-0813">Transport</keyword>
<evidence type="ECO:0000313" key="16">
    <source>
        <dbReference type="Proteomes" id="UP000623250"/>
    </source>
</evidence>
<proteinExistence type="inferred from homology"/>
<evidence type="ECO:0000256" key="13">
    <source>
        <dbReference type="SAM" id="Phobius"/>
    </source>
</evidence>
<dbReference type="PANTHER" id="PTHR30529:SF1">
    <property type="entry name" value="CYTOCHROME B561 HOMOLOG 2"/>
    <property type="match status" value="1"/>
</dbReference>
<dbReference type="GO" id="GO:0046872">
    <property type="term" value="F:metal ion binding"/>
    <property type="evidence" value="ECO:0007669"/>
    <property type="project" value="UniProtKB-KW"/>
</dbReference>
<name>A0A8I1GH01_9HYPH</name>
<evidence type="ECO:0000256" key="1">
    <source>
        <dbReference type="ARBA" id="ARBA00001970"/>
    </source>
</evidence>
<dbReference type="InterPro" id="IPR052168">
    <property type="entry name" value="Cytochrome_b561_oxidase"/>
</dbReference>
<dbReference type="GO" id="GO:0022904">
    <property type="term" value="P:respiratory electron transport chain"/>
    <property type="evidence" value="ECO:0007669"/>
    <property type="project" value="InterPro"/>
</dbReference>
<comment type="subcellular location">
    <subcellularLocation>
        <location evidence="2">Cell membrane</location>
        <topology evidence="2">Multi-pass membrane protein</topology>
    </subcellularLocation>
</comment>
<evidence type="ECO:0000256" key="4">
    <source>
        <dbReference type="ARBA" id="ARBA00022475"/>
    </source>
</evidence>
<dbReference type="GO" id="GO:0005886">
    <property type="term" value="C:plasma membrane"/>
    <property type="evidence" value="ECO:0007669"/>
    <property type="project" value="UniProtKB-SubCell"/>
</dbReference>
<evidence type="ECO:0000256" key="7">
    <source>
        <dbReference type="ARBA" id="ARBA00022723"/>
    </source>
</evidence>
<accession>A0A8I1GH01</accession>
<evidence type="ECO:0000256" key="12">
    <source>
        <dbReference type="ARBA" id="ARBA00037975"/>
    </source>
</evidence>
<dbReference type="PANTHER" id="PTHR30529">
    <property type="entry name" value="CYTOCHROME B561"/>
    <property type="match status" value="1"/>
</dbReference>
<keyword evidence="16" id="KW-1185">Reference proteome</keyword>
<reference evidence="15 16" key="1">
    <citation type="submission" date="2020-12" db="EMBL/GenBank/DDBJ databases">
        <title>Revised draft genomes of Rhodomicrobium vannielii ATCC 17100 and Rhodomicrobium udaipurense JA643.</title>
        <authorList>
            <person name="Conners E.M."/>
            <person name="Davenport E.J."/>
            <person name="Bose A."/>
        </authorList>
    </citation>
    <scope>NUCLEOTIDE SEQUENCE [LARGE SCALE GENOMIC DNA]</scope>
    <source>
        <strain evidence="15 16">JA643</strain>
    </source>
</reference>
<evidence type="ECO:0000256" key="6">
    <source>
        <dbReference type="ARBA" id="ARBA00022692"/>
    </source>
</evidence>
<dbReference type="InterPro" id="IPR011577">
    <property type="entry name" value="Cyt_b561_bac/Ni-Hgenase"/>
</dbReference>
<keyword evidence="6 13" id="KW-0812">Transmembrane</keyword>
<evidence type="ECO:0000313" key="15">
    <source>
        <dbReference type="EMBL" id="MBJ7543751.1"/>
    </source>
</evidence>
<feature type="transmembrane region" description="Helical" evidence="13">
    <location>
        <begin position="145"/>
        <end position="165"/>
    </location>
</feature>
<keyword evidence="5" id="KW-0349">Heme</keyword>
<protein>
    <submittedName>
        <fullName evidence="15">Cytochrome b</fullName>
    </submittedName>
</protein>
<sequence>MEPLWLERVFTHRTRRSVVRQPEHCLNRENGRRPWRVRTAAFIAPASGRNELEQAMNFRYGPWARTFHWTIAILAFFMLALGAYMTKGIAPEDPIRGQLYSLHKATGALILFLVLIRLLVRFNNEPPMLDDQPALIRIGSRLNHYALYLMLIAQPLIGISLSQAADRPVSFYGLFNLPTLIGPQAKPVVENLAAAHQIGAGILVLLIALHIAGALYHWLIKQDTVMRRMAWW</sequence>
<keyword evidence="8" id="KW-0249">Electron transport</keyword>
<evidence type="ECO:0000256" key="3">
    <source>
        <dbReference type="ARBA" id="ARBA00022448"/>
    </source>
</evidence>
<dbReference type="EMBL" id="JAEMUK010000017">
    <property type="protein sequence ID" value="MBJ7543751.1"/>
    <property type="molecule type" value="Genomic_DNA"/>
</dbReference>
<dbReference type="GO" id="GO:0009055">
    <property type="term" value="F:electron transfer activity"/>
    <property type="evidence" value="ECO:0007669"/>
    <property type="project" value="InterPro"/>
</dbReference>
<dbReference type="InterPro" id="IPR016174">
    <property type="entry name" value="Di-haem_cyt_TM"/>
</dbReference>
<evidence type="ECO:0000256" key="9">
    <source>
        <dbReference type="ARBA" id="ARBA00022989"/>
    </source>
</evidence>
<keyword evidence="10" id="KW-0408">Iron</keyword>
<feature type="transmembrane region" description="Helical" evidence="13">
    <location>
        <begin position="198"/>
        <end position="219"/>
    </location>
</feature>
<feature type="transmembrane region" description="Helical" evidence="13">
    <location>
        <begin position="105"/>
        <end position="124"/>
    </location>
</feature>
<comment type="caution">
    <text evidence="15">The sequence shown here is derived from an EMBL/GenBank/DDBJ whole genome shotgun (WGS) entry which is preliminary data.</text>
</comment>
<keyword evidence="11 13" id="KW-0472">Membrane</keyword>
<dbReference type="SUPFAM" id="SSF81342">
    <property type="entry name" value="Transmembrane di-heme cytochromes"/>
    <property type="match status" value="1"/>
</dbReference>
<feature type="domain" description="Cytochrome b561 bacterial/Ni-hydrogenase" evidence="14">
    <location>
        <begin position="59"/>
        <end position="230"/>
    </location>
</feature>
<evidence type="ECO:0000256" key="11">
    <source>
        <dbReference type="ARBA" id="ARBA00023136"/>
    </source>
</evidence>
<dbReference type="Gene3D" id="1.20.950.20">
    <property type="entry name" value="Transmembrane di-heme cytochromes, Chain C"/>
    <property type="match status" value="1"/>
</dbReference>
<evidence type="ECO:0000256" key="2">
    <source>
        <dbReference type="ARBA" id="ARBA00004651"/>
    </source>
</evidence>
<comment type="cofactor">
    <cofactor evidence="1">
        <name>heme b</name>
        <dbReference type="ChEBI" id="CHEBI:60344"/>
    </cofactor>
</comment>
<dbReference type="AlphaFoldDB" id="A0A8I1GH01"/>
<organism evidence="15 16">
    <name type="scientific">Rhodomicrobium udaipurense</name>
    <dbReference type="NCBI Taxonomy" id="1202716"/>
    <lineage>
        <taxon>Bacteria</taxon>
        <taxon>Pseudomonadati</taxon>
        <taxon>Pseudomonadota</taxon>
        <taxon>Alphaproteobacteria</taxon>
        <taxon>Hyphomicrobiales</taxon>
        <taxon>Hyphomicrobiaceae</taxon>
        <taxon>Rhodomicrobium</taxon>
    </lineage>
</organism>
<keyword evidence="9 13" id="KW-1133">Transmembrane helix</keyword>
<gene>
    <name evidence="15" type="ORF">JDN41_09270</name>
</gene>
<evidence type="ECO:0000259" key="14">
    <source>
        <dbReference type="Pfam" id="PF01292"/>
    </source>
</evidence>
<dbReference type="GO" id="GO:0020037">
    <property type="term" value="F:heme binding"/>
    <property type="evidence" value="ECO:0007669"/>
    <property type="project" value="TreeGrafter"/>
</dbReference>
<evidence type="ECO:0000256" key="10">
    <source>
        <dbReference type="ARBA" id="ARBA00023004"/>
    </source>
</evidence>
<evidence type="ECO:0000256" key="8">
    <source>
        <dbReference type="ARBA" id="ARBA00022982"/>
    </source>
</evidence>
<feature type="transmembrane region" description="Helical" evidence="13">
    <location>
        <begin position="66"/>
        <end position="85"/>
    </location>
</feature>
<comment type="similarity">
    <text evidence="12">Belongs to the cytochrome b561 family.</text>
</comment>
<keyword evidence="4" id="KW-1003">Cell membrane</keyword>